<reference evidence="3" key="1">
    <citation type="submission" date="2020-08" db="EMBL/GenBank/DDBJ databases">
        <title>Studying the diversity of plant-associated saprophytic bacteria and their role in host health and plant-pathogen interactions.</title>
        <authorList>
            <person name="Potnis N."/>
        </authorList>
    </citation>
    <scope>NUCLEOTIDE SEQUENCE</scope>
    <source>
        <strain evidence="3">F21</strain>
    </source>
</reference>
<evidence type="ECO:0000256" key="1">
    <source>
        <dbReference type="SAM" id="MobiDB-lite"/>
    </source>
</evidence>
<proteinExistence type="predicted"/>
<name>A0AB73GUX4_9XANT</name>
<evidence type="ECO:0008006" key="4">
    <source>
        <dbReference type="Google" id="ProtNLM"/>
    </source>
</evidence>
<feature type="chain" id="PRO_5044491057" description="DUF5666 domain-containing protein" evidence="2">
    <location>
        <begin position="26"/>
        <end position="114"/>
    </location>
</feature>
<dbReference type="EMBL" id="JACIIQ010000002">
    <property type="protein sequence ID" value="MBB5669009.1"/>
    <property type="molecule type" value="Genomic_DNA"/>
</dbReference>
<dbReference type="RefSeq" id="WP_184551171.1">
    <property type="nucleotide sequence ID" value="NZ_JACICJ010000001.1"/>
</dbReference>
<gene>
    <name evidence="3" type="ORF">FHR65_000528</name>
</gene>
<dbReference type="AlphaFoldDB" id="A0AB73GUX4"/>
<evidence type="ECO:0000256" key="2">
    <source>
        <dbReference type="SAM" id="SignalP"/>
    </source>
</evidence>
<comment type="caution">
    <text evidence="3">The sequence shown here is derived from an EMBL/GenBank/DDBJ whole genome shotgun (WGS) entry which is preliminary data.</text>
</comment>
<organism evidence="3">
    <name type="scientific">Xanthomonas arboricola</name>
    <dbReference type="NCBI Taxonomy" id="56448"/>
    <lineage>
        <taxon>Bacteria</taxon>
        <taxon>Pseudomonadati</taxon>
        <taxon>Pseudomonadota</taxon>
        <taxon>Gammaproteobacteria</taxon>
        <taxon>Lysobacterales</taxon>
        <taxon>Lysobacteraceae</taxon>
        <taxon>Xanthomonas</taxon>
    </lineage>
</organism>
<protein>
    <recommendedName>
        <fullName evidence="4">DUF5666 domain-containing protein</fullName>
    </recommendedName>
</protein>
<sequence>MRRLAKVALLSGAVVVVAAVKLAVAGEGSTENATDAAGESRAPVPVIPIEASSQPVRAGVEIDSAKIQTAACPKAGERVAVDGHFRLNADRKVATTASAAKRGGGSAPVRRNRH</sequence>
<accession>A0AB73GUX4</accession>
<keyword evidence="2" id="KW-0732">Signal</keyword>
<dbReference type="Proteomes" id="UP000528595">
    <property type="component" value="Unassembled WGS sequence"/>
</dbReference>
<feature type="signal peptide" evidence="2">
    <location>
        <begin position="1"/>
        <end position="25"/>
    </location>
</feature>
<evidence type="ECO:0000313" key="3">
    <source>
        <dbReference type="EMBL" id="MBB5669009.1"/>
    </source>
</evidence>
<feature type="region of interest" description="Disordered" evidence="1">
    <location>
        <begin position="92"/>
        <end position="114"/>
    </location>
</feature>